<protein>
    <recommendedName>
        <fullName evidence="3">Lipoprotein</fullName>
    </recommendedName>
</protein>
<dbReference type="KEGG" id="sami:SAMIE_1007630"/>
<dbReference type="Proteomes" id="UP000279959">
    <property type="component" value="Chromosome"/>
</dbReference>
<gene>
    <name evidence="1" type="ORF">SAMIE_1007630</name>
</gene>
<organism evidence="1 2">
    <name type="scientific">Sphingobium amiense</name>
    <dbReference type="NCBI Taxonomy" id="135719"/>
    <lineage>
        <taxon>Bacteria</taxon>
        <taxon>Pseudomonadati</taxon>
        <taxon>Pseudomonadota</taxon>
        <taxon>Alphaproteobacteria</taxon>
        <taxon>Sphingomonadales</taxon>
        <taxon>Sphingomonadaceae</taxon>
        <taxon>Sphingobium</taxon>
    </lineage>
</organism>
<evidence type="ECO:0000313" key="1">
    <source>
        <dbReference type="EMBL" id="BBD97262.1"/>
    </source>
</evidence>
<name>A0A494WA32_9SPHN</name>
<proteinExistence type="predicted"/>
<dbReference type="AlphaFoldDB" id="A0A494WA32"/>
<keyword evidence="2" id="KW-1185">Reference proteome</keyword>
<evidence type="ECO:0008006" key="3">
    <source>
        <dbReference type="Google" id="ProtNLM"/>
    </source>
</evidence>
<evidence type="ECO:0000313" key="2">
    <source>
        <dbReference type="Proteomes" id="UP000279959"/>
    </source>
</evidence>
<accession>A0A494WA32</accession>
<dbReference type="PROSITE" id="PS51257">
    <property type="entry name" value="PROKAR_LIPOPROTEIN"/>
    <property type="match status" value="1"/>
</dbReference>
<dbReference type="RefSeq" id="WP_066698506.1">
    <property type="nucleotide sequence ID" value="NZ_AP018664.1"/>
</dbReference>
<dbReference type="EMBL" id="AP018664">
    <property type="protein sequence ID" value="BBD97262.1"/>
    <property type="molecule type" value="Genomic_DNA"/>
</dbReference>
<sequence>MREAWVLAALLVAGCDRAGSGSPAGEAPDERIECRASGGWARDCTVEREGDTLTIRHADGGFRRLRILTDGRGLEAADGAEGAKVTIIDGQRIEVTVGAEGYRLPVRIAGR</sequence>
<reference evidence="1 2" key="1">
    <citation type="submission" date="2018-05" db="EMBL/GenBank/DDBJ databases">
        <title>Complete Genome Sequence of the Nonylphenol-Degrading Bacterium Sphingobium amiense DSM 16289T.</title>
        <authorList>
            <person name="Ootsuka M."/>
            <person name="Nishizawa T."/>
            <person name="Ohta H."/>
        </authorList>
    </citation>
    <scope>NUCLEOTIDE SEQUENCE [LARGE SCALE GENOMIC DNA]</scope>
    <source>
        <strain evidence="1 2">DSM 16289</strain>
    </source>
</reference>